<protein>
    <submittedName>
        <fullName evidence="2">Cytochrome C oxidase subunit II</fullName>
    </submittedName>
</protein>
<keyword evidence="1" id="KW-0812">Transmembrane</keyword>
<keyword evidence="1" id="KW-0472">Membrane</keyword>
<dbReference type="RefSeq" id="WP_236624399.1">
    <property type="nucleotide sequence ID" value="NZ_JANJYY010000009.1"/>
</dbReference>
<keyword evidence="3" id="KW-1185">Reference proteome</keyword>
<evidence type="ECO:0000313" key="2">
    <source>
        <dbReference type="EMBL" id="MDI3235283.1"/>
    </source>
</evidence>
<comment type="caution">
    <text evidence="2">The sequence shown here is derived from an EMBL/GenBank/DDBJ whole genome shotgun (WGS) entry which is preliminary data.</text>
</comment>
<feature type="transmembrane region" description="Helical" evidence="1">
    <location>
        <begin position="12"/>
        <end position="34"/>
    </location>
</feature>
<dbReference type="Proteomes" id="UP001243286">
    <property type="component" value="Unassembled WGS sequence"/>
</dbReference>
<keyword evidence="1" id="KW-1133">Transmembrane helix</keyword>
<evidence type="ECO:0000313" key="3">
    <source>
        <dbReference type="Proteomes" id="UP001243286"/>
    </source>
</evidence>
<proteinExistence type="predicted"/>
<evidence type="ECO:0000256" key="1">
    <source>
        <dbReference type="SAM" id="Phobius"/>
    </source>
</evidence>
<name>A0ABT6R2W5_9BACL</name>
<gene>
    <name evidence="2" type="ORF">QK289_09715</name>
</gene>
<accession>A0ABT6R2W5</accession>
<reference evidence="2 3" key="1">
    <citation type="submission" date="2023-04" db="EMBL/GenBank/DDBJ databases">
        <title>Antarctic isolates genomes.</title>
        <authorList>
            <person name="Dimov S.G."/>
        </authorList>
    </citation>
    <scope>NUCLEOTIDE SEQUENCE [LARGE SCALE GENOMIC DNA]</scope>
    <source>
        <strain evidence="2 3">AL19</strain>
    </source>
</reference>
<sequence length="37" mass="3980">MSTKPESNLHGTLVAVFIVAGVIIGMWGSIFLLFSSR</sequence>
<organism evidence="2 3">
    <name type="scientific">Exiguobacterium antarcticum</name>
    <dbReference type="NCBI Taxonomy" id="132920"/>
    <lineage>
        <taxon>Bacteria</taxon>
        <taxon>Bacillati</taxon>
        <taxon>Bacillota</taxon>
        <taxon>Bacilli</taxon>
        <taxon>Bacillales</taxon>
        <taxon>Bacillales Family XII. Incertae Sedis</taxon>
        <taxon>Exiguobacterium</taxon>
    </lineage>
</organism>
<dbReference type="EMBL" id="JASBQV010000013">
    <property type="protein sequence ID" value="MDI3235283.1"/>
    <property type="molecule type" value="Genomic_DNA"/>
</dbReference>